<evidence type="ECO:0000259" key="2">
    <source>
        <dbReference type="SMART" id="SM00848"/>
    </source>
</evidence>
<evidence type="ECO:0000256" key="1">
    <source>
        <dbReference type="SAM" id="SignalP"/>
    </source>
</evidence>
<dbReference type="InterPro" id="IPR013201">
    <property type="entry name" value="Prot_inhib_I29"/>
</dbReference>
<dbReference type="EMBL" id="JARGEI010000006">
    <property type="protein sequence ID" value="KAJ8730044.1"/>
    <property type="molecule type" value="Genomic_DNA"/>
</dbReference>
<dbReference type="Pfam" id="PF08246">
    <property type="entry name" value="Inhibitor_I29"/>
    <property type="match status" value="1"/>
</dbReference>
<keyword evidence="1" id="KW-0732">Signal</keyword>
<dbReference type="SMART" id="SM00848">
    <property type="entry name" value="Inhibitor_I29"/>
    <property type="match status" value="1"/>
</dbReference>
<protein>
    <recommendedName>
        <fullName evidence="2">Cathepsin propeptide inhibitor domain-containing protein</fullName>
    </recommendedName>
</protein>
<dbReference type="AlphaFoldDB" id="A0AAD7YXA7"/>
<reference evidence="3" key="1">
    <citation type="submission" date="2023-03" db="EMBL/GenBank/DDBJ databases">
        <title>Chromosome-level genomes of two armyworms, Mythimna separata and Mythimna loreyi, provide insights into the biosynthesis and reception of sex pheromones.</title>
        <authorList>
            <person name="Zhao H."/>
        </authorList>
    </citation>
    <scope>NUCLEOTIDE SEQUENCE</scope>
    <source>
        <strain evidence="3">BeijingLab</strain>
        <tissue evidence="3">Pupa</tissue>
    </source>
</reference>
<proteinExistence type="predicted"/>
<comment type="caution">
    <text evidence="3">The sequence shown here is derived from an EMBL/GenBank/DDBJ whole genome shotgun (WGS) entry which is preliminary data.</text>
</comment>
<name>A0AAD7YXA7_MYTSE</name>
<dbReference type="Proteomes" id="UP001231518">
    <property type="component" value="Chromosome 9"/>
</dbReference>
<feature type="chain" id="PRO_5042273896" description="Cathepsin propeptide inhibitor domain-containing protein" evidence="1">
    <location>
        <begin position="19"/>
        <end position="120"/>
    </location>
</feature>
<dbReference type="InterPro" id="IPR038765">
    <property type="entry name" value="Papain-like_cys_pep_sf"/>
</dbReference>
<organism evidence="3 4">
    <name type="scientific">Mythimna separata</name>
    <name type="common">Oriental armyworm</name>
    <name type="synonym">Pseudaletia separata</name>
    <dbReference type="NCBI Taxonomy" id="271217"/>
    <lineage>
        <taxon>Eukaryota</taxon>
        <taxon>Metazoa</taxon>
        <taxon>Ecdysozoa</taxon>
        <taxon>Arthropoda</taxon>
        <taxon>Hexapoda</taxon>
        <taxon>Insecta</taxon>
        <taxon>Pterygota</taxon>
        <taxon>Neoptera</taxon>
        <taxon>Endopterygota</taxon>
        <taxon>Lepidoptera</taxon>
        <taxon>Glossata</taxon>
        <taxon>Ditrysia</taxon>
        <taxon>Noctuoidea</taxon>
        <taxon>Noctuidae</taxon>
        <taxon>Noctuinae</taxon>
        <taxon>Hadenini</taxon>
        <taxon>Mythimna</taxon>
    </lineage>
</organism>
<dbReference type="Gene3D" id="1.10.287.2250">
    <property type="match status" value="1"/>
</dbReference>
<dbReference type="SUPFAM" id="SSF54001">
    <property type="entry name" value="Cysteine proteinases"/>
    <property type="match status" value="1"/>
</dbReference>
<keyword evidence="4" id="KW-1185">Reference proteome</keyword>
<accession>A0AAD7YXA7</accession>
<evidence type="ECO:0000313" key="3">
    <source>
        <dbReference type="EMBL" id="KAJ8730044.1"/>
    </source>
</evidence>
<sequence>MRSVSVVLLLAVAAMASAAPNTTKPHYDVSNAKALFEDFIKEYNRNYKDEADKEAHFKAFVASLEKINKLNEDSSSATFGINKFADYTEEERGNMFGLKSEYYLFSNSFLRCFDKNIDTL</sequence>
<feature type="domain" description="Cathepsin propeptide inhibitor" evidence="2">
    <location>
        <begin position="36"/>
        <end position="92"/>
    </location>
</feature>
<evidence type="ECO:0000313" key="4">
    <source>
        <dbReference type="Proteomes" id="UP001231518"/>
    </source>
</evidence>
<gene>
    <name evidence="3" type="ORF">PYW07_017082</name>
</gene>
<feature type="signal peptide" evidence="1">
    <location>
        <begin position="1"/>
        <end position="18"/>
    </location>
</feature>